<reference evidence="4" key="1">
    <citation type="submission" date="2025-08" db="UniProtKB">
        <authorList>
            <consortium name="RefSeq"/>
        </authorList>
    </citation>
    <scope>IDENTIFICATION</scope>
    <source>
        <tissue evidence="4">Leaves</tissue>
    </source>
</reference>
<evidence type="ECO:0000256" key="1">
    <source>
        <dbReference type="SAM" id="MobiDB-lite"/>
    </source>
</evidence>
<dbReference type="Gene3D" id="3.30.70.100">
    <property type="match status" value="2"/>
</dbReference>
<dbReference type="GO" id="GO:0046872">
    <property type="term" value="F:metal ion binding"/>
    <property type="evidence" value="ECO:0007669"/>
    <property type="project" value="InterPro"/>
</dbReference>
<dbReference type="InterPro" id="IPR006121">
    <property type="entry name" value="HMA_dom"/>
</dbReference>
<keyword evidence="2" id="KW-0472">Membrane</keyword>
<dbReference type="Pfam" id="PF00403">
    <property type="entry name" value="HMA"/>
    <property type="match status" value="2"/>
</dbReference>
<organism evidence="3 4">
    <name type="scientific">Juglans regia</name>
    <name type="common">English walnut</name>
    <dbReference type="NCBI Taxonomy" id="51240"/>
    <lineage>
        <taxon>Eukaryota</taxon>
        <taxon>Viridiplantae</taxon>
        <taxon>Streptophyta</taxon>
        <taxon>Embryophyta</taxon>
        <taxon>Tracheophyta</taxon>
        <taxon>Spermatophyta</taxon>
        <taxon>Magnoliopsida</taxon>
        <taxon>eudicotyledons</taxon>
        <taxon>Gunneridae</taxon>
        <taxon>Pentapetalae</taxon>
        <taxon>rosids</taxon>
        <taxon>fabids</taxon>
        <taxon>Fagales</taxon>
        <taxon>Juglandaceae</taxon>
        <taxon>Juglans</taxon>
    </lineage>
</organism>
<dbReference type="Gramene" id="Jr03_21170_p1">
    <property type="protein sequence ID" value="cds.Jr03_21170_p1"/>
    <property type="gene ID" value="Jr03_21170"/>
</dbReference>
<keyword evidence="2" id="KW-1133">Transmembrane helix</keyword>
<dbReference type="Proteomes" id="UP000235220">
    <property type="component" value="Chromosome 3"/>
</dbReference>
<dbReference type="AlphaFoldDB" id="A0A2I4EMF7"/>
<feature type="region of interest" description="Disordered" evidence="1">
    <location>
        <begin position="1"/>
        <end position="24"/>
    </location>
</feature>
<keyword evidence="3" id="KW-1185">Reference proteome</keyword>
<evidence type="ECO:0000313" key="4">
    <source>
        <dbReference type="RefSeq" id="XP_018820579.1"/>
    </source>
</evidence>
<dbReference type="PANTHER" id="PTHR46413:SF1">
    <property type="entry name" value="HEAVY METAL-ASSOCIATED ISOPRENYLATED PLANT PROTEIN 6"/>
    <property type="match status" value="1"/>
</dbReference>
<dbReference type="PANTHER" id="PTHR46413">
    <property type="entry name" value="HEAVY METAL-ASSOCIATED ISOPRENYLATED PLANT PROTEIN 6"/>
    <property type="match status" value="1"/>
</dbReference>
<dbReference type="InterPro" id="IPR036163">
    <property type="entry name" value="HMA_dom_sf"/>
</dbReference>
<proteinExistence type="predicted"/>
<gene>
    <name evidence="4" type="primary">LOC108990912</name>
</gene>
<dbReference type="PROSITE" id="PS50846">
    <property type="entry name" value="HMA_2"/>
    <property type="match status" value="2"/>
</dbReference>
<dbReference type="CDD" id="cd00371">
    <property type="entry name" value="HMA"/>
    <property type="match status" value="2"/>
</dbReference>
<sequence length="303" mass="34039">MGVKDQREKNHEGDQKKPDDKKDHGTAVFKMDFHCDGCTKKVVRFVSSLDGVEDVKADFAANKLTVTGKVDPALIKERLEKKTKKIVELVSPRPKKDGGGGKKLQGKTKKKGELISPRLKKEGGGDHKTKEDDEKPKEISTTVLKIELHCNDCIHKIRKTILRFKGVAKVDVYAAKDLVTVKGTMDVKGLVPYLKEKLKTSIEVVLPNKEEDSDQKAKEANGGDHDKEDKEPAREGGGDGEKKEKEANVQWVQSTVVSKIRLHYDSCIPEIRKIMLKFMLKVIFNVLFRCIFSGVFPAWLFVE</sequence>
<dbReference type="OrthoDB" id="773760at2759"/>
<protein>
    <submittedName>
        <fullName evidence="4">Heavy metal-associated isoprenylated plant protein 3-like isoform X2</fullName>
    </submittedName>
</protein>
<evidence type="ECO:0000313" key="3">
    <source>
        <dbReference type="Proteomes" id="UP000235220"/>
    </source>
</evidence>
<name>A0A2I4EMF7_JUGRE</name>
<dbReference type="RefSeq" id="XP_018820579.1">
    <property type="nucleotide sequence ID" value="XM_018965034.1"/>
</dbReference>
<feature type="transmembrane region" description="Helical" evidence="2">
    <location>
        <begin position="282"/>
        <end position="302"/>
    </location>
</feature>
<feature type="region of interest" description="Disordered" evidence="1">
    <location>
        <begin position="87"/>
        <end position="137"/>
    </location>
</feature>
<dbReference type="SUPFAM" id="SSF55008">
    <property type="entry name" value="HMA, heavy metal-associated domain"/>
    <property type="match status" value="2"/>
</dbReference>
<dbReference type="GeneID" id="108990912"/>
<evidence type="ECO:0000256" key="2">
    <source>
        <dbReference type="SAM" id="Phobius"/>
    </source>
</evidence>
<keyword evidence="2" id="KW-0812">Transmembrane</keyword>
<feature type="region of interest" description="Disordered" evidence="1">
    <location>
        <begin position="209"/>
        <end position="247"/>
    </location>
</feature>
<feature type="compositionally biased region" description="Basic and acidic residues" evidence="1">
    <location>
        <begin position="119"/>
        <end position="137"/>
    </location>
</feature>
<accession>A0A2I4EMF7</accession>
<dbReference type="InterPro" id="IPR044594">
    <property type="entry name" value="HIPP01/3/5/6"/>
</dbReference>